<organism evidence="4 5">
    <name type="scientific">Candidatus Daviesbacteria bacterium RIFCSPLOWO2_02_FULL_36_8</name>
    <dbReference type="NCBI Taxonomy" id="1797793"/>
    <lineage>
        <taxon>Bacteria</taxon>
        <taxon>Candidatus Daviesiibacteriota</taxon>
    </lineage>
</organism>
<gene>
    <name evidence="4" type="ORF">A3J13_00515</name>
</gene>
<evidence type="ECO:0000313" key="4">
    <source>
        <dbReference type="EMBL" id="OGE64229.1"/>
    </source>
</evidence>
<dbReference type="InterPro" id="IPR015914">
    <property type="entry name" value="PAPs_N"/>
</dbReference>
<dbReference type="GO" id="GO:0004553">
    <property type="term" value="F:hydrolase activity, hydrolyzing O-glycosyl compounds"/>
    <property type="evidence" value="ECO:0007669"/>
    <property type="project" value="InterPro"/>
</dbReference>
<dbReference type="InterPro" id="IPR003961">
    <property type="entry name" value="FN3_dom"/>
</dbReference>
<evidence type="ECO:0008006" key="6">
    <source>
        <dbReference type="Google" id="ProtNLM"/>
    </source>
</evidence>
<dbReference type="PROSITE" id="PS51766">
    <property type="entry name" value="DOCKERIN"/>
    <property type="match status" value="1"/>
</dbReference>
<keyword evidence="1" id="KW-1133">Transmembrane helix</keyword>
<evidence type="ECO:0000259" key="2">
    <source>
        <dbReference type="PROSITE" id="PS50853"/>
    </source>
</evidence>
<evidence type="ECO:0000313" key="5">
    <source>
        <dbReference type="Proteomes" id="UP000183317"/>
    </source>
</evidence>
<comment type="caution">
    <text evidence="4">The sequence shown here is derived from an EMBL/GenBank/DDBJ whole genome shotgun (WGS) entry which is preliminary data.</text>
</comment>
<dbReference type="PROSITE" id="PS50853">
    <property type="entry name" value="FN3"/>
    <property type="match status" value="1"/>
</dbReference>
<dbReference type="Pfam" id="PF00404">
    <property type="entry name" value="Dockerin_1"/>
    <property type="match status" value="1"/>
</dbReference>
<dbReference type="InterPro" id="IPR036439">
    <property type="entry name" value="Dockerin_dom_sf"/>
</dbReference>
<reference evidence="4 5" key="1">
    <citation type="journal article" date="2016" name="Nat. Commun.">
        <title>Thousands of microbial genomes shed light on interconnected biogeochemical processes in an aquifer system.</title>
        <authorList>
            <person name="Anantharaman K."/>
            <person name="Brown C.T."/>
            <person name="Hug L.A."/>
            <person name="Sharon I."/>
            <person name="Castelle C.J."/>
            <person name="Probst A.J."/>
            <person name="Thomas B.C."/>
            <person name="Singh A."/>
            <person name="Wilkins M.J."/>
            <person name="Karaoz U."/>
            <person name="Brodie E.L."/>
            <person name="Williams K.H."/>
            <person name="Hubbard S.S."/>
            <person name="Banfield J.F."/>
        </authorList>
    </citation>
    <scope>NUCLEOTIDE SEQUENCE [LARGE SCALE GENOMIC DNA]</scope>
</reference>
<dbReference type="CDD" id="cd14254">
    <property type="entry name" value="Dockerin_II"/>
    <property type="match status" value="1"/>
</dbReference>
<protein>
    <recommendedName>
        <fullName evidence="6">Fibronectin type-III domain-containing protein</fullName>
    </recommendedName>
</protein>
<dbReference type="GO" id="GO:0003993">
    <property type="term" value="F:acid phosphatase activity"/>
    <property type="evidence" value="ECO:0007669"/>
    <property type="project" value="InterPro"/>
</dbReference>
<dbReference type="GO" id="GO:0046872">
    <property type="term" value="F:metal ion binding"/>
    <property type="evidence" value="ECO:0007669"/>
    <property type="project" value="InterPro"/>
</dbReference>
<dbReference type="SUPFAM" id="SSF63446">
    <property type="entry name" value="Type I dockerin domain"/>
    <property type="match status" value="1"/>
</dbReference>
<proteinExistence type="predicted"/>
<dbReference type="CDD" id="cd00063">
    <property type="entry name" value="FN3"/>
    <property type="match status" value="1"/>
</dbReference>
<dbReference type="Gene3D" id="1.10.1330.10">
    <property type="entry name" value="Dockerin domain"/>
    <property type="match status" value="1"/>
</dbReference>
<dbReference type="InterPro" id="IPR016134">
    <property type="entry name" value="Dockerin_dom"/>
</dbReference>
<name>A0A1F5MFV3_9BACT</name>
<dbReference type="SUPFAM" id="SSF49363">
    <property type="entry name" value="Purple acid phosphatase, N-terminal domain"/>
    <property type="match status" value="1"/>
</dbReference>
<dbReference type="GO" id="GO:0000272">
    <property type="term" value="P:polysaccharide catabolic process"/>
    <property type="evidence" value="ECO:0007669"/>
    <property type="project" value="InterPro"/>
</dbReference>
<sequence>MKNFLNKFRIPTLLGLAFITSGIVAGVFLTLREQSFISKASPDITPQNITISNTSDDSITISWQTDNPVLSFITFGIDNPEEQTVLDERDGKTPEPHLVHYVTIKNLLPQTTYQYQIVYGKTKSEIAKFTTATPLSKQIDLNPIIGSILADNKPLTEGIAYLSIVNATIQSSLIKDSGNFIIPLSQIRKEDLTDNFPLSEDTTAKLTIVSGNTQTKILFKLKDSKTGLPTINLGEDLDLTVVVSATPKPEEINHGSSNKYDLNSDGKVNAADSSIILQNFGRNPKNTKADLNADGIVDQKDLELIYKQINQ</sequence>
<dbReference type="EMBL" id="MFDU01000028">
    <property type="protein sequence ID" value="OGE64229.1"/>
    <property type="molecule type" value="Genomic_DNA"/>
</dbReference>
<evidence type="ECO:0000259" key="3">
    <source>
        <dbReference type="PROSITE" id="PS51766"/>
    </source>
</evidence>
<keyword evidence="1" id="KW-0472">Membrane</keyword>
<dbReference type="InterPro" id="IPR002105">
    <property type="entry name" value="Dockerin_1_rpt"/>
</dbReference>
<dbReference type="SMART" id="SM00060">
    <property type="entry name" value="FN3"/>
    <property type="match status" value="1"/>
</dbReference>
<keyword evidence="1" id="KW-0812">Transmembrane</keyword>
<dbReference type="Pfam" id="PF16656">
    <property type="entry name" value="Pur_ac_phosph_N"/>
    <property type="match status" value="1"/>
</dbReference>
<feature type="transmembrane region" description="Helical" evidence="1">
    <location>
        <begin position="12"/>
        <end position="31"/>
    </location>
</feature>
<evidence type="ECO:0000256" key="1">
    <source>
        <dbReference type="SAM" id="Phobius"/>
    </source>
</evidence>
<feature type="domain" description="Fibronectin type-III" evidence="2">
    <location>
        <begin position="45"/>
        <end position="140"/>
    </location>
</feature>
<accession>A0A1F5MFV3</accession>
<dbReference type="AlphaFoldDB" id="A0A1F5MFV3"/>
<dbReference type="InterPro" id="IPR008963">
    <property type="entry name" value="Purple_acid_Pase-like_N"/>
</dbReference>
<feature type="domain" description="Dockerin" evidence="3">
    <location>
        <begin position="250"/>
        <end position="311"/>
    </location>
</feature>
<dbReference type="Proteomes" id="UP000183317">
    <property type="component" value="Unassembled WGS sequence"/>
</dbReference>
<dbReference type="Gene3D" id="2.60.40.380">
    <property type="entry name" value="Purple acid phosphatase-like, N-terminal"/>
    <property type="match status" value="1"/>
</dbReference>